<evidence type="ECO:0000313" key="1">
    <source>
        <dbReference type="EMBL" id="GEP32117.1"/>
    </source>
</evidence>
<gene>
    <name evidence="1" type="ORF">TPL01_32550</name>
</gene>
<evidence type="ECO:0000313" key="2">
    <source>
        <dbReference type="Proteomes" id="UP000321337"/>
    </source>
</evidence>
<proteinExistence type="predicted"/>
<dbReference type="AlphaFoldDB" id="A0A512LC99"/>
<dbReference type="EMBL" id="BKAD01000049">
    <property type="protein sequence ID" value="GEP32117.1"/>
    <property type="molecule type" value="Genomic_DNA"/>
</dbReference>
<organism evidence="1 2">
    <name type="scientific">Sulfuriferula plumbiphila</name>
    <dbReference type="NCBI Taxonomy" id="171865"/>
    <lineage>
        <taxon>Bacteria</taxon>
        <taxon>Pseudomonadati</taxon>
        <taxon>Pseudomonadota</taxon>
        <taxon>Betaproteobacteria</taxon>
        <taxon>Nitrosomonadales</taxon>
        <taxon>Sulfuricellaceae</taxon>
        <taxon>Sulfuriferula</taxon>
    </lineage>
</organism>
<reference evidence="1 2" key="1">
    <citation type="submission" date="2019-07" db="EMBL/GenBank/DDBJ databases">
        <title>Whole genome shotgun sequence of Thiobacillus plumbophilus NBRC 107929.</title>
        <authorList>
            <person name="Hosoyama A."/>
            <person name="Uohara A."/>
            <person name="Ohji S."/>
            <person name="Ichikawa N."/>
        </authorList>
    </citation>
    <scope>NUCLEOTIDE SEQUENCE [LARGE SCALE GENOMIC DNA]</scope>
    <source>
        <strain evidence="1 2">NBRC 107929</strain>
    </source>
</reference>
<accession>A0A512LC99</accession>
<keyword evidence="2" id="KW-1185">Reference proteome</keyword>
<dbReference type="Proteomes" id="UP000321337">
    <property type="component" value="Unassembled WGS sequence"/>
</dbReference>
<protein>
    <submittedName>
        <fullName evidence="1">Uncharacterized protein</fullName>
    </submittedName>
</protein>
<comment type="caution">
    <text evidence="1">The sequence shown here is derived from an EMBL/GenBank/DDBJ whole genome shotgun (WGS) entry which is preliminary data.</text>
</comment>
<name>A0A512LC99_9PROT</name>
<sequence>MLTKGEEYTAQGQDYYEARYRERVLRQLSMRAEKTDMKLVVNEK</sequence>
<dbReference type="RefSeq" id="WP_262982472.1">
    <property type="nucleotide sequence ID" value="NZ_AP021884.1"/>
</dbReference>